<dbReference type="EMBL" id="MEKH01000007">
    <property type="protein sequence ID" value="ODO05776.1"/>
    <property type="molecule type" value="Genomic_DNA"/>
</dbReference>
<accession>A0A1E3JYC1</accession>
<dbReference type="OrthoDB" id="10377710at2759"/>
<evidence type="ECO:0000313" key="3">
    <source>
        <dbReference type="Proteomes" id="UP000095149"/>
    </source>
</evidence>
<feature type="compositionally biased region" description="Low complexity" evidence="1">
    <location>
        <begin position="327"/>
        <end position="336"/>
    </location>
</feature>
<reference evidence="2 3" key="1">
    <citation type="submission" date="2016-06" db="EMBL/GenBank/DDBJ databases">
        <title>Evolution of pathogenesis and genome organization in the Tremellales.</title>
        <authorList>
            <person name="Cuomo C."/>
            <person name="Litvintseva A."/>
            <person name="Heitman J."/>
            <person name="Chen Y."/>
            <person name="Sun S."/>
            <person name="Springer D."/>
            <person name="Dromer F."/>
            <person name="Young S."/>
            <person name="Zeng Q."/>
            <person name="Chapman S."/>
            <person name="Gujja S."/>
            <person name="Saif S."/>
            <person name="Birren B."/>
        </authorList>
    </citation>
    <scope>NUCLEOTIDE SEQUENCE [LARGE SCALE GENOMIC DNA]</scope>
    <source>
        <strain evidence="2 3">CBS 6273</strain>
    </source>
</reference>
<protein>
    <submittedName>
        <fullName evidence="2">Uncharacterized protein</fullName>
    </submittedName>
</protein>
<sequence length="471" mass="51864">MSESHGAASLRVSHPIHVDRTYENISGREGDDVLAGLTSFNYCPSDSDICPSRPLYAISMTPYLFSDGPLDGEDLIHATCGHRISCVECNESMVALNPLFDGAEADRVIGLWQSMKRASRVRNEEIIASSRATVESIGQTTIPSHVFVTIPVPQEQLPVSWVDQNNPSSFFETTVELAEWRQDHQGNSNLCRVERLSHLFPVLVPLGEVGADDAQEDQQLWDRLQEMEPAQAPSFYPTAGHWVPDHDIGHIWTTGTPAAAAERDSTWAQGPLTSADELTVAFGSLSTHEEHDSLAPAIPGNSRPPPTQYMPPDEEEQPSADVTFTHGATGAAGSAASGLIRGGVRDSVARREALIEREGTFGPYGPDEVQSWTFASPGTTERDDRSSRRRKLRLWLRKKVTGSDEAQGSRRIRSTHDPSRTYELSSPDAQIHEAPYEAQMLEAPDHNQIYQMPADQAQTQGGRSLGRHRRE</sequence>
<dbReference type="Proteomes" id="UP000095149">
    <property type="component" value="Unassembled WGS sequence"/>
</dbReference>
<name>A0A1E3JYC1_9TREE</name>
<feature type="region of interest" description="Disordered" evidence="1">
    <location>
        <begin position="289"/>
        <end position="336"/>
    </location>
</feature>
<evidence type="ECO:0000313" key="2">
    <source>
        <dbReference type="EMBL" id="ODO05776.1"/>
    </source>
</evidence>
<dbReference type="AlphaFoldDB" id="A0A1E3JYC1"/>
<gene>
    <name evidence="2" type="ORF">I350_04837</name>
</gene>
<comment type="caution">
    <text evidence="2">The sequence shown here is derived from an EMBL/GenBank/DDBJ whole genome shotgun (WGS) entry which is preliminary data.</text>
</comment>
<feature type="region of interest" description="Disordered" evidence="1">
    <location>
        <begin position="359"/>
        <end position="471"/>
    </location>
</feature>
<feature type="compositionally biased region" description="Polar residues" evidence="1">
    <location>
        <begin position="370"/>
        <end position="379"/>
    </location>
</feature>
<organism evidence="2 3">
    <name type="scientific">Cryptococcus amylolentus CBS 6273</name>
    <dbReference type="NCBI Taxonomy" id="1296118"/>
    <lineage>
        <taxon>Eukaryota</taxon>
        <taxon>Fungi</taxon>
        <taxon>Dikarya</taxon>
        <taxon>Basidiomycota</taxon>
        <taxon>Agaricomycotina</taxon>
        <taxon>Tremellomycetes</taxon>
        <taxon>Tremellales</taxon>
        <taxon>Cryptococcaceae</taxon>
        <taxon>Cryptococcus</taxon>
    </lineage>
</organism>
<proteinExistence type="predicted"/>
<evidence type="ECO:0000256" key="1">
    <source>
        <dbReference type="SAM" id="MobiDB-lite"/>
    </source>
</evidence>
<feature type="compositionally biased region" description="Basic residues" evidence="1">
    <location>
        <begin position="387"/>
        <end position="400"/>
    </location>
</feature>